<accession>A0A2N5CB43</accession>
<dbReference type="Pfam" id="PF06826">
    <property type="entry name" value="Asp-Al_Ex"/>
    <property type="match status" value="2"/>
</dbReference>
<keyword evidence="6 8" id="KW-1133">Transmembrane helix</keyword>
<feature type="domain" description="RCK C-terminal" evidence="9">
    <location>
        <begin position="207"/>
        <end position="293"/>
    </location>
</feature>
<feature type="transmembrane region" description="Helical" evidence="8">
    <location>
        <begin position="512"/>
        <end position="530"/>
    </location>
</feature>
<feature type="transmembrane region" description="Helical" evidence="8">
    <location>
        <begin position="390"/>
        <end position="409"/>
    </location>
</feature>
<evidence type="ECO:0000256" key="6">
    <source>
        <dbReference type="ARBA" id="ARBA00022989"/>
    </source>
</evidence>
<comment type="similarity">
    <text evidence="2">Belongs to the AAE transporter (TC 2.A.81) family.</text>
</comment>
<dbReference type="EMBL" id="PJRP01000007">
    <property type="protein sequence ID" value="PLP99437.1"/>
    <property type="molecule type" value="Genomic_DNA"/>
</dbReference>
<dbReference type="PROSITE" id="PS51202">
    <property type="entry name" value="RCK_C"/>
    <property type="match status" value="2"/>
</dbReference>
<proteinExistence type="inferred from homology"/>
<dbReference type="Pfam" id="PF02080">
    <property type="entry name" value="TrkA_C"/>
    <property type="match status" value="2"/>
</dbReference>
<evidence type="ECO:0000256" key="5">
    <source>
        <dbReference type="ARBA" id="ARBA00022692"/>
    </source>
</evidence>
<dbReference type="GO" id="GO:0006813">
    <property type="term" value="P:potassium ion transport"/>
    <property type="evidence" value="ECO:0007669"/>
    <property type="project" value="InterPro"/>
</dbReference>
<feature type="domain" description="RCK C-terminal" evidence="9">
    <location>
        <begin position="295"/>
        <end position="380"/>
    </location>
</feature>
<evidence type="ECO:0000256" key="8">
    <source>
        <dbReference type="SAM" id="Phobius"/>
    </source>
</evidence>
<dbReference type="InterPro" id="IPR036721">
    <property type="entry name" value="RCK_C_sf"/>
</dbReference>
<dbReference type="PANTHER" id="PTHR30445">
    <property type="entry name" value="K(+)_H(+) ANTIPORTER SUBUNIT KHTT"/>
    <property type="match status" value="1"/>
</dbReference>
<feature type="transmembrane region" description="Helical" evidence="8">
    <location>
        <begin position="542"/>
        <end position="565"/>
    </location>
</feature>
<dbReference type="NCBIfam" id="TIGR03802">
    <property type="entry name" value="Asp_Ala_antiprt"/>
    <property type="match status" value="1"/>
</dbReference>
<protein>
    <submittedName>
        <fullName evidence="10">Aspartate-alanine antiporter</fullName>
    </submittedName>
</protein>
<feature type="transmembrane region" description="Helical" evidence="8">
    <location>
        <begin position="97"/>
        <end position="117"/>
    </location>
</feature>
<evidence type="ECO:0000256" key="2">
    <source>
        <dbReference type="ARBA" id="ARBA00009854"/>
    </source>
</evidence>
<dbReference type="AlphaFoldDB" id="A0A2N5CB43"/>
<dbReference type="Proteomes" id="UP000234341">
    <property type="component" value="Unassembled WGS sequence"/>
</dbReference>
<comment type="caution">
    <text evidence="10">The sequence shown here is derived from an EMBL/GenBank/DDBJ whole genome shotgun (WGS) entry which is preliminary data.</text>
</comment>
<keyword evidence="3" id="KW-0813">Transport</keyword>
<gene>
    <name evidence="10" type="primary">aspT</name>
    <name evidence="10" type="ORF">CYJ10_16550</name>
</gene>
<evidence type="ECO:0000256" key="4">
    <source>
        <dbReference type="ARBA" id="ARBA00022475"/>
    </source>
</evidence>
<reference evidence="10 11" key="1">
    <citation type="submission" date="2017-12" db="EMBL/GenBank/DDBJ databases">
        <title>Genome sequence of the active heterotrophic nitrifier-denitrifier, Cupriavidus pauculus UM1.</title>
        <authorList>
            <person name="Putonti C."/>
            <person name="Castignetti D."/>
        </authorList>
    </citation>
    <scope>NUCLEOTIDE SEQUENCE [LARGE SCALE GENOMIC DNA]</scope>
    <source>
        <strain evidence="10 11">UM1</strain>
    </source>
</reference>
<evidence type="ECO:0000259" key="9">
    <source>
        <dbReference type="PROSITE" id="PS51202"/>
    </source>
</evidence>
<dbReference type="PANTHER" id="PTHR30445:SF9">
    <property type="match status" value="1"/>
</dbReference>
<evidence type="ECO:0000256" key="7">
    <source>
        <dbReference type="ARBA" id="ARBA00023136"/>
    </source>
</evidence>
<evidence type="ECO:0000256" key="3">
    <source>
        <dbReference type="ARBA" id="ARBA00022448"/>
    </source>
</evidence>
<keyword evidence="4" id="KW-1003">Cell membrane</keyword>
<dbReference type="SUPFAM" id="SSF116726">
    <property type="entry name" value="TrkA C-terminal domain-like"/>
    <property type="match status" value="2"/>
</dbReference>
<dbReference type="InterPro" id="IPR022457">
    <property type="entry name" value="Asp_Ala_antiprt"/>
</dbReference>
<dbReference type="GO" id="GO:0008324">
    <property type="term" value="F:monoatomic cation transmembrane transporter activity"/>
    <property type="evidence" value="ECO:0007669"/>
    <property type="project" value="InterPro"/>
</dbReference>
<feature type="transmembrane region" description="Helical" evidence="8">
    <location>
        <begin position="38"/>
        <end position="56"/>
    </location>
</feature>
<feature type="transmembrane region" description="Helical" evidence="8">
    <location>
        <begin position="448"/>
        <end position="468"/>
    </location>
</feature>
<keyword evidence="7 8" id="KW-0472">Membrane</keyword>
<dbReference type="NCBIfam" id="TIGR01625">
    <property type="entry name" value="YidE_YbjL_dupl"/>
    <property type="match status" value="1"/>
</dbReference>
<name>A0A2N5CB43_9BURK</name>
<feature type="transmembrane region" description="Helical" evidence="8">
    <location>
        <begin position="415"/>
        <end position="436"/>
    </location>
</feature>
<dbReference type="Gene3D" id="3.30.70.1450">
    <property type="entry name" value="Regulator of K+ conductance, C-terminal domain"/>
    <property type="match status" value="2"/>
</dbReference>
<dbReference type="InterPro" id="IPR050144">
    <property type="entry name" value="AAE_transporter"/>
</dbReference>
<evidence type="ECO:0000313" key="10">
    <source>
        <dbReference type="EMBL" id="PLP99437.1"/>
    </source>
</evidence>
<dbReference type="RefSeq" id="WP_101682584.1">
    <property type="nucleotide sequence ID" value="NZ_PJRP01000007.1"/>
</dbReference>
<keyword evidence="5 8" id="KW-0812">Transmembrane</keyword>
<dbReference type="GO" id="GO:0005886">
    <property type="term" value="C:plasma membrane"/>
    <property type="evidence" value="ECO:0007669"/>
    <property type="project" value="UniProtKB-SubCell"/>
</dbReference>
<organism evidence="10 11">
    <name type="scientific">Cupriavidus pauculus</name>
    <dbReference type="NCBI Taxonomy" id="82633"/>
    <lineage>
        <taxon>Bacteria</taxon>
        <taxon>Pseudomonadati</taxon>
        <taxon>Pseudomonadota</taxon>
        <taxon>Betaproteobacteria</taxon>
        <taxon>Burkholderiales</taxon>
        <taxon>Burkholderiaceae</taxon>
        <taxon>Cupriavidus</taxon>
    </lineage>
</organism>
<comment type="subcellular location">
    <subcellularLocation>
        <location evidence="1">Cell membrane</location>
        <topology evidence="1">Multi-pass membrane protein</topology>
    </subcellularLocation>
</comment>
<dbReference type="InterPro" id="IPR006512">
    <property type="entry name" value="YidE_YbjL"/>
</dbReference>
<evidence type="ECO:0000313" key="11">
    <source>
        <dbReference type="Proteomes" id="UP000234341"/>
    </source>
</evidence>
<dbReference type="OrthoDB" id="8611026at2"/>
<evidence type="ECO:0000256" key="1">
    <source>
        <dbReference type="ARBA" id="ARBA00004651"/>
    </source>
</evidence>
<feature type="transmembrane region" description="Helical" evidence="8">
    <location>
        <begin position="68"/>
        <end position="85"/>
    </location>
</feature>
<feature type="transmembrane region" description="Helical" evidence="8">
    <location>
        <begin position="480"/>
        <end position="500"/>
    </location>
</feature>
<sequence length="566" mass="58697">MSTAFDWFLQVLHKHPEVTFFLVLGLGYALGKLKIGTFTLGAVTGTLLAGVLVGQFGLKISGEVKQCFFLLFLFSIGFRTGPQFFRGLRSDGLQQALLAAIVATTGLVVAFFVSKLFGYQAGTAAGVVAGSLTESATIGTASDAISRLALSDADRQLLTNQIPVAFAVTYLVGVIGAAWILSQLAPKLLGVDLPAVCRELEDKMQGNTPQGIPGRREFEFRAYAIKEGSPLVGASIAELEAAMGEERLFFGRVRRDGVVTNATPDTVLRAGDAVGVTARRTLLVERMEGPGSGVREIDDRELLDVEAETLDVVITSKAIDGRRLGDLAHEQGARGVFVLRVTRAGTPVLVSPETVLNRGDVVTLVGSVSNVDAVVEALGVPDRATNATDMVLVSLGIVVGALVGVPALVVGGVEIGLSLSVGVLLGGLVCGWLRSVQPRLFGRIPGPTLWVFESIGLTGFVAIVGLNAGPDFVKGLQSSGLSLLLAGVLTVSIPMLVGVLVGHKLLKMHPGVMLGVCAGASTATPALAAVQEAAKSAVPTLGYGVAYAVGNVLLALWGTVIVALVA</sequence>
<dbReference type="InterPro" id="IPR006037">
    <property type="entry name" value="RCK_C"/>
</dbReference>
<feature type="transmembrane region" description="Helical" evidence="8">
    <location>
        <begin position="162"/>
        <end position="181"/>
    </location>
</feature>